<gene>
    <name evidence="2" type="ORF">GSTENG00024013001</name>
</gene>
<comment type="caution">
    <text evidence="2">The sequence shown here is derived from an EMBL/GenBank/DDBJ whole genome shotgun (WGS) entry which is preliminary data.</text>
</comment>
<proteinExistence type="predicted"/>
<feature type="compositionally biased region" description="Basic and acidic residues" evidence="1">
    <location>
        <begin position="59"/>
        <end position="72"/>
    </location>
</feature>
<feature type="compositionally biased region" description="Basic and acidic residues" evidence="1">
    <location>
        <begin position="133"/>
        <end position="144"/>
    </location>
</feature>
<evidence type="ECO:0000256" key="1">
    <source>
        <dbReference type="SAM" id="MobiDB-lite"/>
    </source>
</evidence>
<accession>Q4S4V9</accession>
<feature type="region of interest" description="Disordered" evidence="1">
    <location>
        <begin position="42"/>
        <end position="166"/>
    </location>
</feature>
<organism evidence="2">
    <name type="scientific">Tetraodon nigroviridis</name>
    <name type="common">Spotted green pufferfish</name>
    <name type="synonym">Chelonodon nigroviridis</name>
    <dbReference type="NCBI Taxonomy" id="99883"/>
    <lineage>
        <taxon>Eukaryota</taxon>
        <taxon>Metazoa</taxon>
        <taxon>Chordata</taxon>
        <taxon>Craniata</taxon>
        <taxon>Vertebrata</taxon>
        <taxon>Euteleostomi</taxon>
        <taxon>Actinopterygii</taxon>
        <taxon>Neopterygii</taxon>
        <taxon>Teleostei</taxon>
        <taxon>Neoteleostei</taxon>
        <taxon>Acanthomorphata</taxon>
        <taxon>Eupercaria</taxon>
        <taxon>Tetraodontiformes</taxon>
        <taxon>Tetradontoidea</taxon>
        <taxon>Tetraodontidae</taxon>
        <taxon>Tetraodon</taxon>
    </lineage>
</organism>
<evidence type="ECO:0000313" key="2">
    <source>
        <dbReference type="EMBL" id="CAG04323.1"/>
    </source>
</evidence>
<feature type="compositionally biased region" description="Basic and acidic residues" evidence="1">
    <location>
        <begin position="101"/>
        <end position="117"/>
    </location>
</feature>
<name>Q4S4V9_TETNG</name>
<dbReference type="AlphaFoldDB" id="Q4S4V9"/>
<sequence length="166" mass="18721">MKRHPKNRRMLKIIAKGRKCHSPITKWSMAAVMMIQAMKASNGEDHTQDVADAVSADKNNAKDDRGRDDHCGTHGSQSTGQVVPVGKKCCQEDMQAQGLRHSQEDWHNNAEEPDKFTPDAPRTHHPASEEDNDQRQSTEDHLQEAQDAMNPLEWPTHGARGIWRVN</sequence>
<dbReference type="KEGG" id="tng:GSTEN00024013G001"/>
<protein>
    <submittedName>
        <fullName evidence="2">(spotted green pufferfish) hypothetical protein</fullName>
    </submittedName>
</protein>
<dbReference type="EMBL" id="CAAE01014738">
    <property type="protein sequence ID" value="CAG04323.1"/>
    <property type="molecule type" value="Genomic_DNA"/>
</dbReference>
<reference evidence="2" key="1">
    <citation type="journal article" date="2004" name="Nature">
        <title>Genome duplication in the teleost fish Tetraodon nigroviridis reveals the early vertebrate proto-karyotype.</title>
        <authorList>
            <person name="Jaillon O."/>
            <person name="Aury J.-M."/>
            <person name="Brunet F."/>
            <person name="Petit J.-L."/>
            <person name="Stange-Thomann N."/>
            <person name="Mauceli E."/>
            <person name="Bouneau L."/>
            <person name="Fischer C."/>
            <person name="Ozouf-Costaz C."/>
            <person name="Bernot A."/>
            <person name="Nicaud S."/>
            <person name="Jaffe D."/>
            <person name="Fisher S."/>
            <person name="Lutfalla G."/>
            <person name="Dossat C."/>
            <person name="Segurens B."/>
            <person name="Dasilva C."/>
            <person name="Salanoubat M."/>
            <person name="Levy M."/>
            <person name="Boudet N."/>
            <person name="Castellano S."/>
            <person name="Anthouard V."/>
            <person name="Jubin C."/>
            <person name="Castelli V."/>
            <person name="Katinka M."/>
            <person name="Vacherie B."/>
            <person name="Biemont C."/>
            <person name="Skalli Z."/>
            <person name="Cattolico L."/>
            <person name="Poulain J."/>
            <person name="De Berardinis V."/>
            <person name="Cruaud C."/>
            <person name="Duprat S."/>
            <person name="Brottier P."/>
            <person name="Coutanceau J.-P."/>
            <person name="Gouzy J."/>
            <person name="Parra G."/>
            <person name="Lardier G."/>
            <person name="Chapple C."/>
            <person name="McKernan K.J."/>
            <person name="McEwan P."/>
            <person name="Bosak S."/>
            <person name="Kellis M."/>
            <person name="Volff J.-N."/>
            <person name="Guigo R."/>
            <person name="Zody M.C."/>
            <person name="Mesirov J."/>
            <person name="Lindblad-Toh K."/>
            <person name="Birren B."/>
            <person name="Nusbaum C."/>
            <person name="Kahn D."/>
            <person name="Robinson-Rechavi M."/>
            <person name="Laudet V."/>
            <person name="Schachter V."/>
            <person name="Quetier F."/>
            <person name="Saurin W."/>
            <person name="Scarpelli C."/>
            <person name="Wincker P."/>
            <person name="Lander E.S."/>
            <person name="Weissenbach J."/>
            <person name="Roest Crollius H."/>
        </authorList>
    </citation>
    <scope>NUCLEOTIDE SEQUENCE [LARGE SCALE GENOMIC DNA]</scope>
</reference>
<reference evidence="2" key="2">
    <citation type="submission" date="2004-02" db="EMBL/GenBank/DDBJ databases">
        <authorList>
            <consortium name="Genoscope"/>
            <consortium name="Whitehead Institute Centre for Genome Research"/>
        </authorList>
    </citation>
    <scope>NUCLEOTIDE SEQUENCE</scope>
</reference>